<feature type="DNA-binding region" description="H-T-H motif" evidence="2">
    <location>
        <begin position="27"/>
        <end position="46"/>
    </location>
</feature>
<dbReference type="InterPro" id="IPR009057">
    <property type="entry name" value="Homeodomain-like_sf"/>
</dbReference>
<evidence type="ECO:0000256" key="1">
    <source>
        <dbReference type="ARBA" id="ARBA00023125"/>
    </source>
</evidence>
<protein>
    <submittedName>
        <fullName evidence="4">TetR family transcriptional regulator</fullName>
    </submittedName>
</protein>
<name>A0A7X1Z9N9_9LACT</name>
<evidence type="ECO:0000313" key="4">
    <source>
        <dbReference type="EMBL" id="MQW39799.1"/>
    </source>
</evidence>
<accession>A0A7X1Z9N9</accession>
<dbReference type="PROSITE" id="PS50977">
    <property type="entry name" value="HTH_TETR_2"/>
    <property type="match status" value="1"/>
</dbReference>
<evidence type="ECO:0000313" key="5">
    <source>
        <dbReference type="Proteomes" id="UP000439550"/>
    </source>
</evidence>
<sequence>MKKNLTDEEILKTADALNWEKGFDKMRIIDIARALRVSHTAIYKHFENKEVIFEKLLRERYDVPLRMKRLKGNASQKSCDFVLQLHAVNVQAYEKNPEHFESCARYFRSNLAMHTRYLHIVAELMEREIGISEQIAFDLLSLLQQFHSPLFLELWVEPTFETDFKRTWKLLKKGIKESLK</sequence>
<organism evidence="4 5">
    <name type="scientific">Lactococcus hircilactis</name>
    <dbReference type="NCBI Taxonomy" id="1494462"/>
    <lineage>
        <taxon>Bacteria</taxon>
        <taxon>Bacillati</taxon>
        <taxon>Bacillota</taxon>
        <taxon>Bacilli</taxon>
        <taxon>Lactobacillales</taxon>
        <taxon>Streptococcaceae</taxon>
        <taxon>Lactococcus</taxon>
    </lineage>
</organism>
<comment type="caution">
    <text evidence="4">The sequence shown here is derived from an EMBL/GenBank/DDBJ whole genome shotgun (WGS) entry which is preliminary data.</text>
</comment>
<dbReference type="Gene3D" id="1.10.357.10">
    <property type="entry name" value="Tetracycline Repressor, domain 2"/>
    <property type="match status" value="1"/>
</dbReference>
<dbReference type="PANTHER" id="PTHR43479">
    <property type="entry name" value="ACREF/ENVCD OPERON REPRESSOR-RELATED"/>
    <property type="match status" value="1"/>
</dbReference>
<evidence type="ECO:0000259" key="3">
    <source>
        <dbReference type="PROSITE" id="PS50977"/>
    </source>
</evidence>
<dbReference type="EMBL" id="WITJ01000009">
    <property type="protein sequence ID" value="MQW39799.1"/>
    <property type="molecule type" value="Genomic_DNA"/>
</dbReference>
<proteinExistence type="predicted"/>
<dbReference type="InterPro" id="IPR001647">
    <property type="entry name" value="HTH_TetR"/>
</dbReference>
<dbReference type="GO" id="GO:0003677">
    <property type="term" value="F:DNA binding"/>
    <property type="evidence" value="ECO:0007669"/>
    <property type="project" value="UniProtKB-UniRule"/>
</dbReference>
<dbReference type="OrthoDB" id="66596at2"/>
<dbReference type="Pfam" id="PF00440">
    <property type="entry name" value="TetR_N"/>
    <property type="match status" value="1"/>
</dbReference>
<dbReference type="PANTHER" id="PTHR43479:SF20">
    <property type="entry name" value="HTH TETR-TYPE DOMAIN-CONTAINING PROTEIN"/>
    <property type="match status" value="1"/>
</dbReference>
<gene>
    <name evidence="4" type="ORF">GHI93_07665</name>
</gene>
<dbReference type="SUPFAM" id="SSF46689">
    <property type="entry name" value="Homeodomain-like"/>
    <property type="match status" value="1"/>
</dbReference>
<dbReference type="PRINTS" id="PR00455">
    <property type="entry name" value="HTHTETR"/>
</dbReference>
<feature type="domain" description="HTH tetR-type" evidence="3">
    <location>
        <begin position="4"/>
        <end position="64"/>
    </location>
</feature>
<keyword evidence="5" id="KW-1185">Reference proteome</keyword>
<dbReference type="AlphaFoldDB" id="A0A7X1Z9N9"/>
<keyword evidence="1 2" id="KW-0238">DNA-binding</keyword>
<dbReference type="InterPro" id="IPR050624">
    <property type="entry name" value="HTH-type_Tx_Regulator"/>
</dbReference>
<evidence type="ECO:0000256" key="2">
    <source>
        <dbReference type="PROSITE-ProRule" id="PRU00335"/>
    </source>
</evidence>
<reference evidence="4 5" key="1">
    <citation type="submission" date="2019-10" db="EMBL/GenBank/DDBJ databases">
        <authorList>
            <person name="Dong K."/>
        </authorList>
    </citation>
    <scope>NUCLEOTIDE SEQUENCE [LARGE SCALE GENOMIC DNA]</scope>
    <source>
        <strain evidence="4 5">DSM 28960</strain>
    </source>
</reference>
<dbReference type="Proteomes" id="UP000439550">
    <property type="component" value="Unassembled WGS sequence"/>
</dbReference>
<dbReference type="RefSeq" id="WP_153496465.1">
    <property type="nucleotide sequence ID" value="NZ_CAXYUY010000008.1"/>
</dbReference>